<dbReference type="RefSeq" id="XP_003291524.1">
    <property type="nucleotide sequence ID" value="XM_003291476.1"/>
</dbReference>
<feature type="domain" description="Right handed beta helix" evidence="4">
    <location>
        <begin position="305"/>
        <end position="447"/>
    </location>
</feature>
<feature type="transmembrane region" description="Helical" evidence="2">
    <location>
        <begin position="512"/>
        <end position="532"/>
    </location>
</feature>
<dbReference type="GeneID" id="10507700"/>
<keyword evidence="2" id="KW-1133">Transmembrane helix</keyword>
<dbReference type="OMA" id="CKTINFA"/>
<evidence type="ECO:0000313" key="5">
    <source>
        <dbReference type="EMBL" id="EGC31955.1"/>
    </source>
</evidence>
<dbReference type="EMBL" id="GL871220">
    <property type="protein sequence ID" value="EGC31955.1"/>
    <property type="molecule type" value="Genomic_DNA"/>
</dbReference>
<evidence type="ECO:0000256" key="3">
    <source>
        <dbReference type="SAM" id="SignalP"/>
    </source>
</evidence>
<dbReference type="InterPro" id="IPR012334">
    <property type="entry name" value="Pectin_lyas_fold"/>
</dbReference>
<dbReference type="FunCoup" id="F0ZVS6">
    <property type="interactions" value="937"/>
</dbReference>
<dbReference type="Pfam" id="PF13229">
    <property type="entry name" value="Beta_helix"/>
    <property type="match status" value="1"/>
</dbReference>
<name>F0ZVS6_DICPU</name>
<dbReference type="InterPro" id="IPR011050">
    <property type="entry name" value="Pectin_lyase_fold/virulence"/>
</dbReference>
<feature type="chain" id="PRO_5003265436" description="Right handed beta helix domain-containing protein" evidence="3">
    <location>
        <begin position="24"/>
        <end position="570"/>
    </location>
</feature>
<reference evidence="6" key="1">
    <citation type="journal article" date="2011" name="Genome Biol.">
        <title>Comparative genomics of the social amoebae Dictyostelium discoideum and Dictyostelium purpureum.</title>
        <authorList>
            <consortium name="US DOE Joint Genome Institute (JGI-PGF)"/>
            <person name="Sucgang R."/>
            <person name="Kuo A."/>
            <person name="Tian X."/>
            <person name="Salerno W."/>
            <person name="Parikh A."/>
            <person name="Feasley C.L."/>
            <person name="Dalin E."/>
            <person name="Tu H."/>
            <person name="Huang E."/>
            <person name="Barry K."/>
            <person name="Lindquist E."/>
            <person name="Shapiro H."/>
            <person name="Bruce D."/>
            <person name="Schmutz J."/>
            <person name="Salamov A."/>
            <person name="Fey P."/>
            <person name="Gaudet P."/>
            <person name="Anjard C."/>
            <person name="Babu M.M."/>
            <person name="Basu S."/>
            <person name="Bushmanova Y."/>
            <person name="van der Wel H."/>
            <person name="Katoh-Kurasawa M."/>
            <person name="Dinh C."/>
            <person name="Coutinho P.M."/>
            <person name="Saito T."/>
            <person name="Elias M."/>
            <person name="Schaap P."/>
            <person name="Kay R.R."/>
            <person name="Henrissat B."/>
            <person name="Eichinger L."/>
            <person name="Rivero F."/>
            <person name="Putnam N.H."/>
            <person name="West C.M."/>
            <person name="Loomis W.F."/>
            <person name="Chisholm R.L."/>
            <person name="Shaulsky G."/>
            <person name="Strassmann J.E."/>
            <person name="Queller D.C."/>
            <person name="Kuspa A."/>
            <person name="Grigoriev I.V."/>
        </authorList>
    </citation>
    <scope>NUCLEOTIDE SEQUENCE [LARGE SCALE GENOMIC DNA]</scope>
    <source>
        <strain evidence="6">QSDP1</strain>
    </source>
</reference>
<keyword evidence="6" id="KW-1185">Reference proteome</keyword>
<dbReference type="SUPFAM" id="SSF51126">
    <property type="entry name" value="Pectin lyase-like"/>
    <property type="match status" value="1"/>
</dbReference>
<dbReference type="VEuPathDB" id="AmoebaDB:DICPUDRAFT_82188"/>
<feature type="region of interest" description="Disordered" evidence="1">
    <location>
        <begin position="550"/>
        <end position="570"/>
    </location>
</feature>
<keyword evidence="2" id="KW-0472">Membrane</keyword>
<evidence type="ECO:0000256" key="2">
    <source>
        <dbReference type="SAM" id="Phobius"/>
    </source>
</evidence>
<dbReference type="InterPro" id="IPR039448">
    <property type="entry name" value="Beta_helix"/>
</dbReference>
<organism evidence="5 6">
    <name type="scientific">Dictyostelium purpureum</name>
    <name type="common">Slime mold</name>
    <dbReference type="NCBI Taxonomy" id="5786"/>
    <lineage>
        <taxon>Eukaryota</taxon>
        <taxon>Amoebozoa</taxon>
        <taxon>Evosea</taxon>
        <taxon>Eumycetozoa</taxon>
        <taxon>Dictyostelia</taxon>
        <taxon>Dictyosteliales</taxon>
        <taxon>Dictyosteliaceae</taxon>
        <taxon>Dictyostelium</taxon>
    </lineage>
</organism>
<keyword evidence="2" id="KW-0812">Transmembrane</keyword>
<accession>F0ZVS6</accession>
<dbReference type="eggNOG" id="ENOG502RCHQ">
    <property type="taxonomic scope" value="Eukaryota"/>
</dbReference>
<evidence type="ECO:0000259" key="4">
    <source>
        <dbReference type="Pfam" id="PF13229"/>
    </source>
</evidence>
<dbReference type="Proteomes" id="UP000001064">
    <property type="component" value="Unassembled WGS sequence"/>
</dbReference>
<dbReference type="KEGG" id="dpp:DICPUDRAFT_82188"/>
<proteinExistence type="predicted"/>
<evidence type="ECO:0000256" key="1">
    <source>
        <dbReference type="SAM" id="MobiDB-lite"/>
    </source>
</evidence>
<dbReference type="AlphaFoldDB" id="F0ZVS6"/>
<dbReference type="InParanoid" id="F0ZVS6"/>
<protein>
    <recommendedName>
        <fullName evidence="4">Right handed beta helix domain-containing protein</fullName>
    </recommendedName>
</protein>
<feature type="signal peptide" evidence="3">
    <location>
        <begin position="1"/>
        <end position="23"/>
    </location>
</feature>
<evidence type="ECO:0000313" key="6">
    <source>
        <dbReference type="Proteomes" id="UP000001064"/>
    </source>
</evidence>
<sequence>MKYLNYISFFILFFNLFFIISSSNNNIDLYISNNGNDNSECGLNKENKCKTINFAINSVFKKLNKENNKLRLLLENGVYDNIESFNIDFDLTLEKLSFKEKPILKFIDEEDQVTIREHEEDEDSTEDDYYYEDYEDDILEEIEENQDKEDKVVLIKKSNCNLPMFNILSASKQVSFKGITFRNNQGFNYFIESLNHDSLALNVLNCKFENQENQFINIFQETNINNNKNNIKLLIKNSIFIGSHNKEIPKFSGSINFKSNQSFETATFSVENSIFKNIRGCPLYLKNTNSADIEGRKNFNFNLKNTIFNNNIQSNNGGAISLSGFNNASIENSVFENNVAIQQGGSISISKVTNIEVLNCRFNKNKSGNNGGSIFFYIAENVKIEDSKFVENLGSYGGSNYFENCSQVILKSNSFIDNRAVLSAGSIYCRFSNISLADYGNKFKGNTINIDMDKIHRSTPQVYNGFDCYADNAKGSTCFITGANETFIQELLQQPNCGGTSISFFILDNIEYIILSISFLFIPIIVLFVKMANKRSEHFKQFLISEEELNEQESNDREKKKQPQNIKKRK</sequence>
<dbReference type="Gene3D" id="2.160.20.10">
    <property type="entry name" value="Single-stranded right-handed beta-helix, Pectin lyase-like"/>
    <property type="match status" value="1"/>
</dbReference>
<gene>
    <name evidence="5" type="ORF">DICPUDRAFT_82188</name>
</gene>
<keyword evidence="3" id="KW-0732">Signal</keyword>